<evidence type="ECO:0000256" key="4">
    <source>
        <dbReference type="ARBA" id="ARBA00022614"/>
    </source>
</evidence>
<keyword evidence="11" id="KW-0325">Glycoprotein</keyword>
<dbReference type="SMART" id="SM00369">
    <property type="entry name" value="LRR_TYP"/>
    <property type="match status" value="10"/>
</dbReference>
<keyword evidence="5 12" id="KW-0812">Transmembrane</keyword>
<comment type="similarity">
    <text evidence="2">Belongs to the RLP family.</text>
</comment>
<evidence type="ECO:0000256" key="10">
    <source>
        <dbReference type="ARBA" id="ARBA00023170"/>
    </source>
</evidence>
<dbReference type="InterPro" id="IPR013210">
    <property type="entry name" value="LRR_N_plant-typ"/>
</dbReference>
<proteinExistence type="inferred from homology"/>
<keyword evidence="14" id="KW-1185">Reference proteome</keyword>
<dbReference type="GO" id="GO:0005886">
    <property type="term" value="C:plasma membrane"/>
    <property type="evidence" value="ECO:0007669"/>
    <property type="project" value="UniProtKB-SubCell"/>
</dbReference>
<dbReference type="SUPFAM" id="SSF52047">
    <property type="entry name" value="RNI-like"/>
    <property type="match status" value="1"/>
</dbReference>
<keyword evidence="3" id="KW-1003">Cell membrane</keyword>
<evidence type="ECO:0000256" key="3">
    <source>
        <dbReference type="ARBA" id="ARBA00022475"/>
    </source>
</evidence>
<dbReference type="PROSITE" id="PS51450">
    <property type="entry name" value="LRR"/>
    <property type="match status" value="1"/>
</dbReference>
<dbReference type="KEGG" id="rarg:115728247"/>
<dbReference type="InterPro" id="IPR032675">
    <property type="entry name" value="LRR_dom_sf"/>
</dbReference>
<comment type="subcellular location">
    <subcellularLocation>
        <location evidence="1">Cell membrane</location>
        <topology evidence="1">Single-pass type I membrane protein</topology>
    </subcellularLocation>
</comment>
<keyword evidence="6" id="KW-0732">Signal</keyword>
<evidence type="ECO:0000313" key="15">
    <source>
        <dbReference type="RefSeq" id="XP_030514449.2"/>
    </source>
</evidence>
<evidence type="ECO:0000256" key="11">
    <source>
        <dbReference type="ARBA" id="ARBA00023180"/>
    </source>
</evidence>
<evidence type="ECO:0000256" key="12">
    <source>
        <dbReference type="SAM" id="Phobius"/>
    </source>
</evidence>
<protein>
    <submittedName>
        <fullName evidence="15">Receptor-like protein 7</fullName>
    </submittedName>
</protein>
<evidence type="ECO:0000259" key="13">
    <source>
        <dbReference type="Pfam" id="PF08263"/>
    </source>
</evidence>
<evidence type="ECO:0000313" key="14">
    <source>
        <dbReference type="Proteomes" id="UP000827889"/>
    </source>
</evidence>
<dbReference type="SUPFAM" id="SSF52058">
    <property type="entry name" value="L domain-like"/>
    <property type="match status" value="2"/>
</dbReference>
<keyword evidence="9 12" id="KW-0472">Membrane</keyword>
<dbReference type="PANTHER" id="PTHR48061:SF29">
    <property type="entry name" value="RECEPTOR-LIKE KINASE FAMILY PROTEIN, PUTATIVE-RELATED"/>
    <property type="match status" value="1"/>
</dbReference>
<dbReference type="Pfam" id="PF13855">
    <property type="entry name" value="LRR_8"/>
    <property type="match status" value="3"/>
</dbReference>
<evidence type="ECO:0000256" key="6">
    <source>
        <dbReference type="ARBA" id="ARBA00022729"/>
    </source>
</evidence>
<reference evidence="15" key="1">
    <citation type="submission" date="2025-08" db="UniProtKB">
        <authorList>
            <consortium name="RefSeq"/>
        </authorList>
    </citation>
    <scope>IDENTIFICATION</scope>
    <source>
        <tissue evidence="15">Leaf</tissue>
    </source>
</reference>
<dbReference type="Pfam" id="PF00560">
    <property type="entry name" value="LRR_1"/>
    <property type="match status" value="5"/>
</dbReference>
<evidence type="ECO:0000256" key="7">
    <source>
        <dbReference type="ARBA" id="ARBA00022737"/>
    </source>
</evidence>
<accession>A0A8B8MWX6</accession>
<feature type="domain" description="Leucine-rich repeat-containing N-terminal plant-type" evidence="13">
    <location>
        <begin position="116"/>
        <end position="164"/>
    </location>
</feature>
<dbReference type="PANTHER" id="PTHR48061">
    <property type="entry name" value="LEUCINE-RICH REPEAT RECEPTOR PROTEIN KINASE EMS1-LIKE-RELATED"/>
    <property type="match status" value="1"/>
</dbReference>
<dbReference type="Gene3D" id="3.80.10.10">
    <property type="entry name" value="Ribonuclease Inhibitor"/>
    <property type="match status" value="5"/>
</dbReference>
<dbReference type="InterPro" id="IPR003591">
    <property type="entry name" value="Leu-rich_rpt_typical-subtyp"/>
</dbReference>
<keyword evidence="8 12" id="KW-1133">Transmembrane helix</keyword>
<dbReference type="InterPro" id="IPR001611">
    <property type="entry name" value="Leu-rich_rpt"/>
</dbReference>
<dbReference type="Proteomes" id="UP000827889">
    <property type="component" value="Chromosome 3"/>
</dbReference>
<organism evidence="14 15">
    <name type="scientific">Rhodamnia argentea</name>
    <dbReference type="NCBI Taxonomy" id="178133"/>
    <lineage>
        <taxon>Eukaryota</taxon>
        <taxon>Viridiplantae</taxon>
        <taxon>Streptophyta</taxon>
        <taxon>Embryophyta</taxon>
        <taxon>Tracheophyta</taxon>
        <taxon>Spermatophyta</taxon>
        <taxon>Magnoliopsida</taxon>
        <taxon>eudicotyledons</taxon>
        <taxon>Gunneridae</taxon>
        <taxon>Pentapetalae</taxon>
        <taxon>rosids</taxon>
        <taxon>malvids</taxon>
        <taxon>Myrtales</taxon>
        <taxon>Myrtaceae</taxon>
        <taxon>Myrtoideae</taxon>
        <taxon>Myrteae</taxon>
        <taxon>Australasian group</taxon>
        <taxon>Rhodamnia</taxon>
    </lineage>
</organism>
<gene>
    <name evidence="15" type="primary">LOC115728247</name>
</gene>
<evidence type="ECO:0000256" key="8">
    <source>
        <dbReference type="ARBA" id="ARBA00022989"/>
    </source>
</evidence>
<dbReference type="RefSeq" id="XP_030514449.2">
    <property type="nucleotide sequence ID" value="XM_030658589.2"/>
</dbReference>
<keyword evidence="7" id="KW-0677">Repeat</keyword>
<sequence>MVAVIANIDKVHIRSPDGYGCNKGFALSVVKELVSKSPCGAIKGAYGVGIPMRSTVMVKFKRDLNLDDSPSKTPFRNQKNNSKSRKFMAALSFYLLFTWIFLLSLFRARFAEGLCHADERSALLEFKRSFRTDVKDSRCVNPKVHSWSLDGSRDCCSWDGVQCDEVTGRVIALDLSSSCLTGTMSPNTTLFRLVHLESLDLASNGFNFSSIPYGFGNLSRLKHLNLSHSDFSGGIPDDISQLSELVSLDLSTSLLETLHLANMGNLVHNLTGLKELDLSGVSLLSPIPPVLANFSSLRSLRLRYCGLNGDFPVSIFQLPNLEVLRISGNPNLSGFFPKLHWGAPLKSLIALSCHFSGSLPSSMGNLSHLTSLDLSGNNISGQIPASFANLTRLSILKLDNNNLSGDTLEWVVNLTQLTELHISGNRFSSGFPSSFENLKQLTWLSLSYNDFHGDIPGTLWNLKDLEHLSLESLNLNGVLEVNDLLKLENLRSLRLSFNNISFTKSLVNATTSKLAYLFLNSCNLTEFPQFIGYSSELEWLDLSYNRIRGTIPRRMWNNSKESLLYIDLSHNLLTGFENNQTDLPLPNLAYLDVSSNLLEATLPVPPPSVRLYNISNNFLYGEVPTSICEVSSLVMVDLSNSALSGIVPPCLGSIAPLIYLNLARNKFSGMIPHIYLDGCALKMIDLRENRLGGTVPRSLGNCGMLEYLNLGGNEIDDTFPIWLSELAYLKVIGLQSNKFHGPIEGHLSQLNFTSLQILDLSKNRFNGKLPSKLLQSCRAMKVIIGQDKLAYMNIHQSFILSVVPIDRSTTFAMTMMNKGTETEYLKIPGNLVAIDLSSNKFEGFIPELIGDLKSLHMLNLSNNFLTGSIPPSLANLTVLESLDLSLNNLAGEIPQQLASLTFLEVFDVSQNRLSGPIPHGSQFNTFESSSFVMNKGLCGSPLPNKCTNGDNAPPPPSSFDIDTKEESRFDLDWKIVLTGAGVGFSVGAVLGNLIIDEKSRWFLHYSKRMARECQKVRKALSKKKICS</sequence>
<dbReference type="Pfam" id="PF08263">
    <property type="entry name" value="LRRNT_2"/>
    <property type="match status" value="1"/>
</dbReference>
<dbReference type="GeneID" id="115728247"/>
<evidence type="ECO:0000256" key="5">
    <source>
        <dbReference type="ARBA" id="ARBA00022692"/>
    </source>
</evidence>
<name>A0A8B8MWX6_9MYRT</name>
<evidence type="ECO:0000256" key="1">
    <source>
        <dbReference type="ARBA" id="ARBA00004251"/>
    </source>
</evidence>
<dbReference type="Pfam" id="PF13516">
    <property type="entry name" value="LRR_6"/>
    <property type="match status" value="1"/>
</dbReference>
<keyword evidence="10" id="KW-0675">Receptor</keyword>
<feature type="transmembrane region" description="Helical" evidence="12">
    <location>
        <begin position="87"/>
        <end position="106"/>
    </location>
</feature>
<dbReference type="AlphaFoldDB" id="A0A8B8MWX6"/>
<keyword evidence="4" id="KW-0433">Leucine-rich repeat</keyword>
<evidence type="ECO:0000256" key="9">
    <source>
        <dbReference type="ARBA" id="ARBA00023136"/>
    </source>
</evidence>
<evidence type="ECO:0000256" key="2">
    <source>
        <dbReference type="ARBA" id="ARBA00009592"/>
    </source>
</evidence>
<dbReference type="InterPro" id="IPR046956">
    <property type="entry name" value="RLP23-like"/>
</dbReference>